<evidence type="ECO:0000256" key="1">
    <source>
        <dbReference type="ARBA" id="ARBA00004141"/>
    </source>
</evidence>
<protein>
    <recommendedName>
        <fullName evidence="8">YhhN-like protein</fullName>
    </recommendedName>
</protein>
<comment type="subcellular location">
    <subcellularLocation>
        <location evidence="1">Membrane</location>
        <topology evidence="1">Multi-pass membrane protein</topology>
    </subcellularLocation>
</comment>
<feature type="transmembrane region" description="Helical" evidence="6">
    <location>
        <begin position="37"/>
        <end position="55"/>
    </location>
</feature>
<feature type="transmembrane region" description="Helical" evidence="6">
    <location>
        <begin position="115"/>
        <end position="132"/>
    </location>
</feature>
<evidence type="ECO:0008006" key="8">
    <source>
        <dbReference type="Google" id="ProtNLM"/>
    </source>
</evidence>
<sequence length="226" mass="25136">MESLIVNFALELLAAGIIVSAVLHINAEYHGPQWKIYIFKPLTMVLIITMGLNLLPEDIGWYHLALLVGLLFPIGGDVALMWPSDKFLLGLVSFLTGHVFYISGLHSGIEWTSTGVVWAPLLIFGSGMFWVLRSGLGKMQVPVLVYILVILIMSGLAWERHLQLELPQTLFAACGAILFLISDAMLAWNRFRMKFKSAQFFILSTYYVAQSAIAISMSQVTSRVLS</sequence>
<dbReference type="GO" id="GO:0016787">
    <property type="term" value="F:hydrolase activity"/>
    <property type="evidence" value="ECO:0007669"/>
    <property type="project" value="TreeGrafter"/>
</dbReference>
<keyword evidence="3 6" id="KW-0812">Transmembrane</keyword>
<feature type="transmembrane region" description="Helical" evidence="6">
    <location>
        <begin position="170"/>
        <end position="188"/>
    </location>
</feature>
<evidence type="ECO:0000256" key="3">
    <source>
        <dbReference type="ARBA" id="ARBA00022692"/>
    </source>
</evidence>
<accession>A0A382QDF2</accession>
<evidence type="ECO:0000256" key="6">
    <source>
        <dbReference type="SAM" id="Phobius"/>
    </source>
</evidence>
<dbReference type="GO" id="GO:0016020">
    <property type="term" value="C:membrane"/>
    <property type="evidence" value="ECO:0007669"/>
    <property type="project" value="UniProtKB-SubCell"/>
</dbReference>
<feature type="transmembrane region" description="Helical" evidence="6">
    <location>
        <begin position="200"/>
        <end position="220"/>
    </location>
</feature>
<reference evidence="7" key="1">
    <citation type="submission" date="2018-05" db="EMBL/GenBank/DDBJ databases">
        <authorList>
            <person name="Lanie J.A."/>
            <person name="Ng W.-L."/>
            <person name="Kazmierczak K.M."/>
            <person name="Andrzejewski T.M."/>
            <person name="Davidsen T.M."/>
            <person name="Wayne K.J."/>
            <person name="Tettelin H."/>
            <person name="Glass J.I."/>
            <person name="Rusch D."/>
            <person name="Podicherti R."/>
            <person name="Tsui H.-C.T."/>
            <person name="Winkler M.E."/>
        </authorList>
    </citation>
    <scope>NUCLEOTIDE SEQUENCE</scope>
</reference>
<feature type="transmembrane region" description="Helical" evidence="6">
    <location>
        <begin position="139"/>
        <end position="158"/>
    </location>
</feature>
<feature type="transmembrane region" description="Helical" evidence="6">
    <location>
        <begin position="87"/>
        <end position="109"/>
    </location>
</feature>
<keyword evidence="4 6" id="KW-1133">Transmembrane helix</keyword>
<dbReference type="PANTHER" id="PTHR31885:SF6">
    <property type="entry name" value="GH04784P"/>
    <property type="match status" value="1"/>
</dbReference>
<evidence type="ECO:0000256" key="2">
    <source>
        <dbReference type="ARBA" id="ARBA00007375"/>
    </source>
</evidence>
<dbReference type="PANTHER" id="PTHR31885">
    <property type="entry name" value="GH04784P"/>
    <property type="match status" value="1"/>
</dbReference>
<dbReference type="EMBL" id="UINC01113750">
    <property type="protein sequence ID" value="SVC83563.1"/>
    <property type="molecule type" value="Genomic_DNA"/>
</dbReference>
<proteinExistence type="inferred from homology"/>
<evidence type="ECO:0000256" key="4">
    <source>
        <dbReference type="ARBA" id="ARBA00022989"/>
    </source>
</evidence>
<feature type="transmembrane region" description="Helical" evidence="6">
    <location>
        <begin position="61"/>
        <end position="80"/>
    </location>
</feature>
<keyword evidence="5 6" id="KW-0472">Membrane</keyword>
<comment type="similarity">
    <text evidence="2">Belongs to the TMEM86 family.</text>
</comment>
<dbReference type="AlphaFoldDB" id="A0A382QDF2"/>
<dbReference type="Pfam" id="PF07947">
    <property type="entry name" value="YhhN"/>
    <property type="match status" value="1"/>
</dbReference>
<name>A0A382QDF2_9ZZZZ</name>
<dbReference type="InterPro" id="IPR012506">
    <property type="entry name" value="TMEM86B-like"/>
</dbReference>
<feature type="transmembrane region" description="Helical" evidence="6">
    <location>
        <begin position="6"/>
        <end position="25"/>
    </location>
</feature>
<gene>
    <name evidence="7" type="ORF">METZ01_LOCUS336417</name>
</gene>
<evidence type="ECO:0000313" key="7">
    <source>
        <dbReference type="EMBL" id="SVC83563.1"/>
    </source>
</evidence>
<evidence type="ECO:0000256" key="5">
    <source>
        <dbReference type="ARBA" id="ARBA00023136"/>
    </source>
</evidence>
<organism evidence="7">
    <name type="scientific">marine metagenome</name>
    <dbReference type="NCBI Taxonomy" id="408172"/>
    <lineage>
        <taxon>unclassified sequences</taxon>
        <taxon>metagenomes</taxon>
        <taxon>ecological metagenomes</taxon>
    </lineage>
</organism>